<dbReference type="OrthoDB" id="3641224at2759"/>
<evidence type="ECO:0000313" key="3">
    <source>
        <dbReference type="EMBL" id="WPB04641.1"/>
    </source>
</evidence>
<feature type="compositionally biased region" description="Polar residues" evidence="1">
    <location>
        <begin position="784"/>
        <end position="801"/>
    </location>
</feature>
<accession>A0A2G5HQ27</accession>
<dbReference type="AlphaFoldDB" id="A0A2G5HQ27"/>
<gene>
    <name evidence="2" type="ORF">CB0940_08081</name>
    <name evidence="3" type="ORF">RHO25_009287</name>
</gene>
<feature type="region of interest" description="Disordered" evidence="1">
    <location>
        <begin position="767"/>
        <end position="818"/>
    </location>
</feature>
<organism evidence="2 4">
    <name type="scientific">Cercospora beticola</name>
    <name type="common">Sugarbeet leaf spot fungus</name>
    <dbReference type="NCBI Taxonomy" id="122368"/>
    <lineage>
        <taxon>Eukaryota</taxon>
        <taxon>Fungi</taxon>
        <taxon>Dikarya</taxon>
        <taxon>Ascomycota</taxon>
        <taxon>Pezizomycotina</taxon>
        <taxon>Dothideomycetes</taxon>
        <taxon>Dothideomycetidae</taxon>
        <taxon>Mycosphaerellales</taxon>
        <taxon>Mycosphaerellaceae</taxon>
        <taxon>Cercospora</taxon>
    </lineage>
</organism>
<evidence type="ECO:0000313" key="4">
    <source>
        <dbReference type="Proteomes" id="UP000230605"/>
    </source>
</evidence>
<feature type="region of interest" description="Disordered" evidence="1">
    <location>
        <begin position="852"/>
        <end position="934"/>
    </location>
</feature>
<evidence type="ECO:0000256" key="1">
    <source>
        <dbReference type="SAM" id="MobiDB-lite"/>
    </source>
</evidence>
<feature type="region of interest" description="Disordered" evidence="1">
    <location>
        <begin position="178"/>
        <end position="224"/>
    </location>
</feature>
<feature type="compositionally biased region" description="Basic and acidic residues" evidence="1">
    <location>
        <begin position="852"/>
        <end position="867"/>
    </location>
</feature>
<dbReference type="Proteomes" id="UP000230605">
    <property type="component" value="Chromosome 6"/>
</dbReference>
<dbReference type="EMBL" id="LKMD01000104">
    <property type="protein sequence ID" value="PIA94363.1"/>
    <property type="molecule type" value="Genomic_DNA"/>
</dbReference>
<evidence type="ECO:0000313" key="5">
    <source>
        <dbReference type="Proteomes" id="UP001302367"/>
    </source>
</evidence>
<feature type="region of interest" description="Disordered" evidence="1">
    <location>
        <begin position="727"/>
        <end position="755"/>
    </location>
</feature>
<reference evidence="2 4" key="1">
    <citation type="submission" date="2015-10" db="EMBL/GenBank/DDBJ databases">
        <title>The cercosporin biosynthetic gene cluster was horizontally transferred to several fungal lineages and shown to be expanded in Cercospora beticola based on microsynteny with recipient genomes.</title>
        <authorList>
            <person name="De Jonge R."/>
            <person name="Ebert M.K."/>
            <person name="Suttle J.C."/>
            <person name="Jurick Ii W.M."/>
            <person name="Secor G.A."/>
            <person name="Thomma B.P."/>
            <person name="Van De Peer Y."/>
            <person name="Bolton M.D."/>
        </authorList>
    </citation>
    <scope>NUCLEOTIDE SEQUENCE [LARGE SCALE GENOMIC DNA]</scope>
    <source>
        <strain evidence="2 4">09-40</strain>
    </source>
</reference>
<dbReference type="Proteomes" id="UP001302367">
    <property type="component" value="Chromosome 6"/>
</dbReference>
<proteinExistence type="predicted"/>
<name>A0A2G5HQ27_CERBT</name>
<protein>
    <submittedName>
        <fullName evidence="2">Uncharacterized protein</fullName>
    </submittedName>
</protein>
<feature type="compositionally biased region" description="Polar residues" evidence="1">
    <location>
        <begin position="909"/>
        <end position="920"/>
    </location>
</feature>
<keyword evidence="5" id="KW-1185">Reference proteome</keyword>
<dbReference type="EMBL" id="CP134189">
    <property type="protein sequence ID" value="WPB04641.1"/>
    <property type="molecule type" value="Genomic_DNA"/>
</dbReference>
<evidence type="ECO:0000313" key="2">
    <source>
        <dbReference type="EMBL" id="PIA94363.1"/>
    </source>
</evidence>
<reference evidence="3 5" key="2">
    <citation type="submission" date="2023-09" db="EMBL/GenBank/DDBJ databases">
        <title>Complete-Gapless Cercospora beticola genome.</title>
        <authorList>
            <person name="Wyatt N.A."/>
            <person name="Spanner R.E."/>
            <person name="Bolton M.D."/>
        </authorList>
    </citation>
    <scope>NUCLEOTIDE SEQUENCE [LARGE SCALE GENOMIC DNA]</scope>
    <source>
        <strain evidence="3">Cb09-40</strain>
    </source>
</reference>
<sequence length="934" mass="105335">MASPFCSGSSQTQSQKQKQKQDESSNHLSFATVEILEDIKSYSSLLARREELDRFHRGDFDRNRSPTGWDLWVKRNYPKKRLNKKGKFQEKVDLCVRGNEEEGELRVVKTRDLGVRDGGRVVVVNFACEDGGEREKGRGGAEVFIEEDIRKRRKLGKGDKENVVGYLWRRFREIREDDSADRRDSKPMNLEFPLADNASESESEPMRKEFTPTNSAGRRDSKPTKVDIPLAEHLGNILKLLRLCNSSTTTSELDIARDRLRTYVVATSHRKILHRINLGRQHFTRGKRDFFDILTLSPQDTKDISEEEWLNTSTIPNEPTLQKLYTKSQIKCVQSLAKYTGQSHLVDRNIEKHPVYDRRGRKILHIMLSLYLGDLVKSLKTLETEMDLWKEGRRGMLDLKSMRRVVGDAEWQFWNLGYFVRKFEGVLGWHLKWLEGFRKRRKGGGGNGVAAGDCSVDEDDEEGKELDEMAWVDGALEYLRNICRHEFAIVGETNWHPGKRSRGMKKRERDFIHTATFALVDIRQPKVHQERTKSFNDCLDELVKDDTGLADIQSNLQKIFSRTCEKGFCEISPQLGKDKKFSGRVHYDAVMGSLFMLVSRKDLWEKMTLGKLKKLGISANTKAEVRRVLKDLGLYVDAIALKKQKCCSACDEACKAAAAAHRSSRRNSGKRSEPQSFLPAARHKAVALPPFTSTEVAEASLGNLQNAAKDELNKLLHNAQVAQDIAESVSSHPVFSDRPDDDEDPPREFAVYTKPTRPVSPIKILTDLSSVPTAPPELSLPGPSMSQESVPQSAPAQANVQSSSASDTSSPPYKAVALPPFTPQRIAETVLADLKTVLKDWFAEVLERKRAADAEAEIERRDRELRELNYVSSPELTPPAPSKSPFDEHLLYDSASVPELELPGPRLSASDTVQGRSESSGDGCVGKENGDQRG</sequence>
<feature type="region of interest" description="Disordered" evidence="1">
    <location>
        <begin position="1"/>
        <end position="26"/>
    </location>
</feature>
<feature type="compositionally biased region" description="Low complexity" evidence="1">
    <location>
        <begin position="7"/>
        <end position="16"/>
    </location>
</feature>